<organism evidence="1 2">
    <name type="scientific">Laodelphax striatellus</name>
    <name type="common">Small brown planthopper</name>
    <name type="synonym">Delphax striatella</name>
    <dbReference type="NCBI Taxonomy" id="195883"/>
    <lineage>
        <taxon>Eukaryota</taxon>
        <taxon>Metazoa</taxon>
        <taxon>Ecdysozoa</taxon>
        <taxon>Arthropoda</taxon>
        <taxon>Hexapoda</taxon>
        <taxon>Insecta</taxon>
        <taxon>Pterygota</taxon>
        <taxon>Neoptera</taxon>
        <taxon>Paraneoptera</taxon>
        <taxon>Hemiptera</taxon>
        <taxon>Auchenorrhyncha</taxon>
        <taxon>Fulgoroidea</taxon>
        <taxon>Delphacidae</taxon>
        <taxon>Criomorphinae</taxon>
        <taxon>Laodelphax</taxon>
    </lineage>
</organism>
<evidence type="ECO:0000313" key="1">
    <source>
        <dbReference type="EMBL" id="RZF41933.1"/>
    </source>
</evidence>
<dbReference type="EMBL" id="QKKF02016020">
    <property type="protein sequence ID" value="RZF41933.1"/>
    <property type="molecule type" value="Genomic_DNA"/>
</dbReference>
<comment type="caution">
    <text evidence="1">The sequence shown here is derived from an EMBL/GenBank/DDBJ whole genome shotgun (WGS) entry which is preliminary data.</text>
</comment>
<reference evidence="1 2" key="1">
    <citation type="journal article" date="2017" name="Gigascience">
        <title>Genome sequence of the small brown planthopper, Laodelphax striatellus.</title>
        <authorList>
            <person name="Zhu J."/>
            <person name="Jiang F."/>
            <person name="Wang X."/>
            <person name="Yang P."/>
            <person name="Bao Y."/>
            <person name="Zhao W."/>
            <person name="Wang W."/>
            <person name="Lu H."/>
            <person name="Wang Q."/>
            <person name="Cui N."/>
            <person name="Li J."/>
            <person name="Chen X."/>
            <person name="Luo L."/>
            <person name="Yu J."/>
            <person name="Kang L."/>
            <person name="Cui F."/>
        </authorList>
    </citation>
    <scope>NUCLEOTIDE SEQUENCE [LARGE SCALE GENOMIC DNA]</scope>
    <source>
        <strain evidence="1">Lst14</strain>
    </source>
</reference>
<protein>
    <submittedName>
        <fullName evidence="1">Uncharacterized protein</fullName>
    </submittedName>
</protein>
<evidence type="ECO:0000313" key="2">
    <source>
        <dbReference type="Proteomes" id="UP000291343"/>
    </source>
</evidence>
<gene>
    <name evidence="1" type="ORF">LSTR_LSTR016176</name>
</gene>
<dbReference type="Proteomes" id="UP000291343">
    <property type="component" value="Unassembled WGS sequence"/>
</dbReference>
<proteinExistence type="predicted"/>
<dbReference type="AlphaFoldDB" id="A0A482X865"/>
<dbReference type="InParanoid" id="A0A482X865"/>
<keyword evidence="2" id="KW-1185">Reference proteome</keyword>
<name>A0A482X865_LAOST</name>
<accession>A0A482X865</accession>
<sequence>MHSLCVLDRSLQWRADLKRNGKLRLKPGGRLIVSVRDFAIEIYSGLFEGYAAERLSSGPSLLPSLRSLANSRTPRSEKKF</sequence>